<dbReference type="PROSITE" id="PS51186">
    <property type="entry name" value="GNAT"/>
    <property type="match status" value="1"/>
</dbReference>
<feature type="domain" description="N-acetyltransferase" evidence="3">
    <location>
        <begin position="11"/>
        <end position="177"/>
    </location>
</feature>
<gene>
    <name evidence="4" type="ORF">JY500_00835</name>
</gene>
<dbReference type="PANTHER" id="PTHR43877">
    <property type="entry name" value="AMINOALKYLPHOSPHONATE N-ACETYLTRANSFERASE-RELATED-RELATED"/>
    <property type="match status" value="1"/>
</dbReference>
<keyword evidence="2" id="KW-0012">Acyltransferase</keyword>
<reference evidence="4 5" key="1">
    <citation type="submission" date="2021-02" db="EMBL/GenBank/DDBJ databases">
        <title>Niveibacterium changnyeongensis HC41.</title>
        <authorList>
            <person name="Kang M."/>
        </authorList>
    </citation>
    <scope>NUCLEOTIDE SEQUENCE [LARGE SCALE GENOMIC DNA]</scope>
    <source>
        <strain evidence="4 5">HC41</strain>
    </source>
</reference>
<dbReference type="SUPFAM" id="SSF55729">
    <property type="entry name" value="Acyl-CoA N-acyltransferases (Nat)"/>
    <property type="match status" value="1"/>
</dbReference>
<dbReference type="PANTHER" id="PTHR43877:SF1">
    <property type="entry name" value="ACETYLTRANSFERASE"/>
    <property type="match status" value="1"/>
</dbReference>
<dbReference type="EMBL" id="CP071060">
    <property type="protein sequence ID" value="QSI77230.1"/>
    <property type="molecule type" value="Genomic_DNA"/>
</dbReference>
<dbReference type="InterPro" id="IPR016181">
    <property type="entry name" value="Acyl_CoA_acyltransferase"/>
</dbReference>
<evidence type="ECO:0000256" key="2">
    <source>
        <dbReference type="ARBA" id="ARBA00023315"/>
    </source>
</evidence>
<sequence>MSFNIESNEGLRIRPAKTRDATRIAALGIQVWLHTYATSGVSGVMADYVLREFSETRLVEKIEDPQRLVLIAEDADHLLGYAVLHFAAPQADLRTELETLYVQAHSHGQGIGRALLVEARSAAARGNGSSAIWLTVNARNDRAIAFYQRQGFVEIGETDFMLGGAPHRNLVMVVRPD</sequence>
<dbReference type="CDD" id="cd04301">
    <property type="entry name" value="NAT_SF"/>
    <property type="match status" value="1"/>
</dbReference>
<dbReference type="RefSeq" id="WP_172201791.1">
    <property type="nucleotide sequence ID" value="NZ_CP071060.1"/>
</dbReference>
<accession>A0ABX7M9S9</accession>
<dbReference type="Proteomes" id="UP000663570">
    <property type="component" value="Chromosome"/>
</dbReference>
<evidence type="ECO:0000313" key="4">
    <source>
        <dbReference type="EMBL" id="QSI77230.1"/>
    </source>
</evidence>
<dbReference type="Gene3D" id="3.40.630.30">
    <property type="match status" value="1"/>
</dbReference>
<evidence type="ECO:0000256" key="1">
    <source>
        <dbReference type="ARBA" id="ARBA00022679"/>
    </source>
</evidence>
<dbReference type="InterPro" id="IPR000182">
    <property type="entry name" value="GNAT_dom"/>
</dbReference>
<keyword evidence="5" id="KW-1185">Reference proteome</keyword>
<dbReference type="Pfam" id="PF00583">
    <property type="entry name" value="Acetyltransf_1"/>
    <property type="match status" value="1"/>
</dbReference>
<name>A0ABX7M9S9_9RHOO</name>
<proteinExistence type="predicted"/>
<evidence type="ECO:0000259" key="3">
    <source>
        <dbReference type="PROSITE" id="PS51186"/>
    </source>
</evidence>
<dbReference type="InterPro" id="IPR050832">
    <property type="entry name" value="Bact_Acetyltransf"/>
</dbReference>
<organism evidence="4 5">
    <name type="scientific">Niveibacterium microcysteis</name>
    <dbReference type="NCBI Taxonomy" id="2811415"/>
    <lineage>
        <taxon>Bacteria</taxon>
        <taxon>Pseudomonadati</taxon>
        <taxon>Pseudomonadota</taxon>
        <taxon>Betaproteobacteria</taxon>
        <taxon>Rhodocyclales</taxon>
        <taxon>Rhodocyclaceae</taxon>
        <taxon>Niveibacterium</taxon>
    </lineage>
</organism>
<evidence type="ECO:0000313" key="5">
    <source>
        <dbReference type="Proteomes" id="UP000663570"/>
    </source>
</evidence>
<protein>
    <submittedName>
        <fullName evidence="4">GNAT family N-acetyltransferase</fullName>
    </submittedName>
</protein>
<keyword evidence="1" id="KW-0808">Transferase</keyword>